<dbReference type="Pfam" id="PF01739">
    <property type="entry name" value="CheR"/>
    <property type="match status" value="1"/>
</dbReference>
<dbReference type="SMART" id="SM00138">
    <property type="entry name" value="MeTrc"/>
    <property type="match status" value="1"/>
</dbReference>
<dbReference type="InterPro" id="IPR000780">
    <property type="entry name" value="CheR_MeTrfase"/>
</dbReference>
<dbReference type="PANTHER" id="PTHR24422:SF19">
    <property type="entry name" value="CHEMOTAXIS PROTEIN METHYLTRANSFERASE"/>
    <property type="match status" value="1"/>
</dbReference>
<dbReference type="InterPro" id="IPR022642">
    <property type="entry name" value="CheR_C"/>
</dbReference>
<dbReference type="RefSeq" id="WP_133144288.1">
    <property type="nucleotide sequence ID" value="NZ_CAACYJ010000027.1"/>
</dbReference>
<feature type="repeat" description="TPR" evidence="4">
    <location>
        <begin position="353"/>
        <end position="386"/>
    </location>
</feature>
<reference evidence="7 8" key="1">
    <citation type="submission" date="2019-02" db="EMBL/GenBank/DDBJ databases">
        <authorList>
            <consortium name="Pathogen Informatics"/>
        </authorList>
    </citation>
    <scope>NUCLEOTIDE SEQUENCE [LARGE SCALE GENOMIC DNA]</scope>
    <source>
        <strain evidence="7 8">3012STDY7103891</strain>
    </source>
</reference>
<dbReference type="PROSITE" id="PS50005">
    <property type="entry name" value="TPR"/>
    <property type="match status" value="1"/>
</dbReference>
<evidence type="ECO:0000256" key="5">
    <source>
        <dbReference type="SAM" id="MobiDB-lite"/>
    </source>
</evidence>
<keyword evidence="4" id="KW-0802">TPR repeat</keyword>
<organism evidence="7 8">
    <name type="scientific">Pseudomonas fragi</name>
    <dbReference type="NCBI Taxonomy" id="296"/>
    <lineage>
        <taxon>Bacteria</taxon>
        <taxon>Pseudomonadati</taxon>
        <taxon>Pseudomonadota</taxon>
        <taxon>Gammaproteobacteria</taxon>
        <taxon>Pseudomonadales</taxon>
        <taxon>Pseudomonadaceae</taxon>
        <taxon>Pseudomonas</taxon>
    </lineage>
</organism>
<dbReference type="PRINTS" id="PR00996">
    <property type="entry name" value="CHERMTFRASE"/>
</dbReference>
<evidence type="ECO:0000313" key="7">
    <source>
        <dbReference type="EMBL" id="VFB19475.1"/>
    </source>
</evidence>
<evidence type="ECO:0000313" key="8">
    <source>
        <dbReference type="Proteomes" id="UP000330809"/>
    </source>
</evidence>
<evidence type="ECO:0000256" key="4">
    <source>
        <dbReference type="PROSITE-ProRule" id="PRU00339"/>
    </source>
</evidence>
<dbReference type="EMBL" id="CAACYJ010000027">
    <property type="protein sequence ID" value="VFB19475.1"/>
    <property type="molecule type" value="Genomic_DNA"/>
</dbReference>
<accession>A0A449IJ77</accession>
<name>A0A449IJ77_PSEFR</name>
<dbReference type="GO" id="GO:0008983">
    <property type="term" value="F:protein-glutamate O-methyltransferase activity"/>
    <property type="evidence" value="ECO:0007669"/>
    <property type="project" value="UniProtKB-EC"/>
</dbReference>
<dbReference type="GO" id="GO:0032259">
    <property type="term" value="P:methylation"/>
    <property type="evidence" value="ECO:0007669"/>
    <property type="project" value="UniProtKB-KW"/>
</dbReference>
<proteinExistence type="predicted"/>
<dbReference type="SUPFAM" id="SSF48452">
    <property type="entry name" value="TPR-like"/>
    <property type="match status" value="1"/>
</dbReference>
<evidence type="ECO:0000256" key="3">
    <source>
        <dbReference type="ARBA" id="ARBA00022691"/>
    </source>
</evidence>
<dbReference type="SUPFAM" id="SSF47757">
    <property type="entry name" value="Chemotaxis receptor methyltransferase CheR, N-terminal domain"/>
    <property type="match status" value="1"/>
</dbReference>
<gene>
    <name evidence="7" type="primary">cheR_2</name>
    <name evidence="7" type="ORF">NCTC10754_02069</name>
</gene>
<protein>
    <submittedName>
        <fullName evidence="7">MCP methyltransferase, CheR-type</fullName>
        <ecNumber evidence="7">2.1.1.80</ecNumber>
    </submittedName>
</protein>
<sequence>MSLDQRFFDYLKQRIGLDVASVGPAIIERAVRQRCIALGMADNDRYWQRLLSSQDEQQALIESVIVPETWFFRYPESFATLGRLARQRLAEIGSRRPLRILSLPCSTGEEPYSIAMALFDAGFAAHQFKVDALDVSPLSVQRAQNALYGKNSFRGQPTDFRERYFCVESDGYQLSERVCGQVSFTAGNLLDPILLASHEPYDFVFCRNLLIYFDLKTQQQALDVLKRLTRDDGVLFIGPAEGSLLNRLGMRSIGAPQSFAFCHNHEPLPAARPVLAELKPLARPKAPAPAPVPTPVSRPFAPRVQAPVGQKSASPVDGPGLLLEQIASLANEGKSLEARAVCEQFLQRHDPQAEVFYWLGLLSDVQGQTSEAQGFYRKALYLEPQHSEALAHLAALLASQGDEAGARRLHERAARNGRSTQSERKQ</sequence>
<keyword evidence="3" id="KW-0949">S-adenosyl-L-methionine</keyword>
<keyword evidence="1 7" id="KW-0489">Methyltransferase</keyword>
<dbReference type="AlphaFoldDB" id="A0A449IJ77"/>
<feature type="region of interest" description="Disordered" evidence="5">
    <location>
        <begin position="405"/>
        <end position="426"/>
    </location>
</feature>
<dbReference type="CDD" id="cd02440">
    <property type="entry name" value="AdoMet_MTases"/>
    <property type="match status" value="1"/>
</dbReference>
<dbReference type="PROSITE" id="PS50123">
    <property type="entry name" value="CHER"/>
    <property type="match status" value="1"/>
</dbReference>
<dbReference type="InterPro" id="IPR050903">
    <property type="entry name" value="Bact_Chemotaxis_MeTrfase"/>
</dbReference>
<feature type="domain" description="CheR-type methyltransferase" evidence="6">
    <location>
        <begin position="5"/>
        <end position="241"/>
    </location>
</feature>
<dbReference type="EC" id="2.1.1.80" evidence="7"/>
<feature type="compositionally biased region" description="Basic and acidic residues" evidence="5">
    <location>
        <begin position="405"/>
        <end position="414"/>
    </location>
</feature>
<dbReference type="SUPFAM" id="SSF53335">
    <property type="entry name" value="S-adenosyl-L-methionine-dependent methyltransferases"/>
    <property type="match status" value="1"/>
</dbReference>
<dbReference type="InterPro" id="IPR011990">
    <property type="entry name" value="TPR-like_helical_dom_sf"/>
</dbReference>
<keyword evidence="2 7" id="KW-0808">Transferase</keyword>
<dbReference type="PANTHER" id="PTHR24422">
    <property type="entry name" value="CHEMOTAXIS PROTEIN METHYLTRANSFERASE"/>
    <property type="match status" value="1"/>
</dbReference>
<dbReference type="InterPro" id="IPR019734">
    <property type="entry name" value="TPR_rpt"/>
</dbReference>
<dbReference type="Proteomes" id="UP000330809">
    <property type="component" value="Unassembled WGS sequence"/>
</dbReference>
<evidence type="ECO:0000256" key="2">
    <source>
        <dbReference type="ARBA" id="ARBA00022679"/>
    </source>
</evidence>
<evidence type="ECO:0000256" key="1">
    <source>
        <dbReference type="ARBA" id="ARBA00022603"/>
    </source>
</evidence>
<evidence type="ECO:0000259" key="6">
    <source>
        <dbReference type="PROSITE" id="PS50123"/>
    </source>
</evidence>
<dbReference type="Gene3D" id="3.40.50.150">
    <property type="entry name" value="Vaccinia Virus protein VP39"/>
    <property type="match status" value="1"/>
</dbReference>
<dbReference type="Gene3D" id="1.25.40.10">
    <property type="entry name" value="Tetratricopeptide repeat domain"/>
    <property type="match status" value="1"/>
</dbReference>
<dbReference type="InterPro" id="IPR029063">
    <property type="entry name" value="SAM-dependent_MTases_sf"/>
</dbReference>